<feature type="signal peptide" evidence="1">
    <location>
        <begin position="1"/>
        <end position="27"/>
    </location>
</feature>
<dbReference type="GO" id="GO:0006952">
    <property type="term" value="P:defense response"/>
    <property type="evidence" value="ECO:0007669"/>
    <property type="project" value="InterPro"/>
</dbReference>
<dbReference type="InterPro" id="IPR011024">
    <property type="entry name" value="G_crystallin-like"/>
</dbReference>
<evidence type="ECO:0000313" key="3">
    <source>
        <dbReference type="Proteomes" id="UP001420932"/>
    </source>
</evidence>
<comment type="caution">
    <text evidence="2">The sequence shown here is derived from an EMBL/GenBank/DDBJ whole genome shotgun (WGS) entry which is preliminary data.</text>
</comment>
<dbReference type="Pfam" id="PF09117">
    <property type="entry name" value="MiAMP1"/>
    <property type="match status" value="1"/>
</dbReference>
<dbReference type="InterPro" id="IPR015201">
    <property type="entry name" value="Antimicrobial_MiAMP1"/>
</dbReference>
<evidence type="ECO:0000313" key="2">
    <source>
        <dbReference type="EMBL" id="KAK9087524.1"/>
    </source>
</evidence>
<evidence type="ECO:0000256" key="1">
    <source>
        <dbReference type="SAM" id="SignalP"/>
    </source>
</evidence>
<keyword evidence="1" id="KW-0732">Signal</keyword>
<dbReference type="InterPro" id="IPR015791">
    <property type="entry name" value="Antimic/Inh_G_crystallin-like"/>
</dbReference>
<accession>A0AAP0HHQ4</accession>
<organism evidence="2 3">
    <name type="scientific">Stephania yunnanensis</name>
    <dbReference type="NCBI Taxonomy" id="152371"/>
    <lineage>
        <taxon>Eukaryota</taxon>
        <taxon>Viridiplantae</taxon>
        <taxon>Streptophyta</taxon>
        <taxon>Embryophyta</taxon>
        <taxon>Tracheophyta</taxon>
        <taxon>Spermatophyta</taxon>
        <taxon>Magnoliopsida</taxon>
        <taxon>Ranunculales</taxon>
        <taxon>Menispermaceae</taxon>
        <taxon>Menispermoideae</taxon>
        <taxon>Cissampelideae</taxon>
        <taxon>Stephania</taxon>
    </lineage>
</organism>
<dbReference type="AlphaFoldDB" id="A0AAP0HHQ4"/>
<reference evidence="2 3" key="1">
    <citation type="submission" date="2024-01" db="EMBL/GenBank/DDBJ databases">
        <title>Genome assemblies of Stephania.</title>
        <authorList>
            <person name="Yang L."/>
        </authorList>
    </citation>
    <scope>NUCLEOTIDE SEQUENCE [LARGE SCALE GENOMIC DNA]</scope>
    <source>
        <strain evidence="2">YNDBR</strain>
        <tissue evidence="2">Leaf</tissue>
    </source>
</reference>
<keyword evidence="3" id="KW-1185">Reference proteome</keyword>
<proteinExistence type="predicted"/>
<feature type="chain" id="PRO_5042829969" evidence="1">
    <location>
        <begin position="28"/>
        <end position="105"/>
    </location>
</feature>
<dbReference type="Proteomes" id="UP001420932">
    <property type="component" value="Unassembled WGS sequence"/>
</dbReference>
<dbReference type="GO" id="GO:0045926">
    <property type="term" value="P:negative regulation of growth"/>
    <property type="evidence" value="ECO:0007669"/>
    <property type="project" value="InterPro"/>
</dbReference>
<name>A0AAP0HHQ4_9MAGN</name>
<gene>
    <name evidence="2" type="ORF">Syun_029918</name>
</gene>
<dbReference type="Gene3D" id="2.60.20.30">
    <property type="match status" value="1"/>
</dbReference>
<dbReference type="SUPFAM" id="SSF49695">
    <property type="entry name" value="gamma-Crystallin-like"/>
    <property type="match status" value="1"/>
</dbReference>
<protein>
    <submittedName>
        <fullName evidence="2">Uncharacterized protein</fullName>
    </submittedName>
</protein>
<sequence length="105" mass="11863">MENNKQLSVMVFALAIMILSQKSISNASFMILHDKPGCSNFQGFQSTCEVCHSILDDGLYYDFFFTGVVALLFNNTGCTGRPILVLTTSVFLCYEFKYKSFQLRC</sequence>
<dbReference type="EMBL" id="JBBNAF010000013">
    <property type="protein sequence ID" value="KAK9087524.1"/>
    <property type="molecule type" value="Genomic_DNA"/>
</dbReference>